<feature type="chain" id="PRO_5031388769" description="Outer membrane protein beta-barrel domain-containing protein" evidence="2">
    <location>
        <begin position="21"/>
        <end position="331"/>
    </location>
</feature>
<gene>
    <name evidence="3" type="ORF">ENJ10_03955</name>
</gene>
<feature type="signal peptide" evidence="2">
    <location>
        <begin position="1"/>
        <end position="20"/>
    </location>
</feature>
<dbReference type="InterPro" id="IPR011250">
    <property type="entry name" value="OMP/PagP_B-barrel"/>
</dbReference>
<evidence type="ECO:0008006" key="4">
    <source>
        <dbReference type="Google" id="ProtNLM"/>
    </source>
</evidence>
<organism evidence="3">
    <name type="scientific">Caldithrix abyssi</name>
    <dbReference type="NCBI Taxonomy" id="187145"/>
    <lineage>
        <taxon>Bacteria</taxon>
        <taxon>Pseudomonadati</taxon>
        <taxon>Calditrichota</taxon>
        <taxon>Calditrichia</taxon>
        <taxon>Calditrichales</taxon>
        <taxon>Calditrichaceae</taxon>
        <taxon>Caldithrix</taxon>
    </lineage>
</organism>
<feature type="compositionally biased region" description="Acidic residues" evidence="1">
    <location>
        <begin position="261"/>
        <end position="278"/>
    </location>
</feature>
<dbReference type="EMBL" id="DRLD01000105">
    <property type="protein sequence ID" value="HED09818.1"/>
    <property type="molecule type" value="Genomic_DNA"/>
</dbReference>
<feature type="compositionally biased region" description="Basic and acidic residues" evidence="1">
    <location>
        <begin position="207"/>
        <end position="223"/>
    </location>
</feature>
<feature type="non-terminal residue" evidence="3">
    <location>
        <position position="331"/>
    </location>
</feature>
<dbReference type="SUPFAM" id="SSF103647">
    <property type="entry name" value="TSP type-3 repeat"/>
    <property type="match status" value="1"/>
</dbReference>
<feature type="compositionally biased region" description="Basic and acidic residues" evidence="1">
    <location>
        <begin position="279"/>
        <end position="299"/>
    </location>
</feature>
<evidence type="ECO:0000256" key="2">
    <source>
        <dbReference type="SAM" id="SignalP"/>
    </source>
</evidence>
<feature type="compositionally biased region" description="Basic and acidic residues" evidence="1">
    <location>
        <begin position="237"/>
        <end position="260"/>
    </location>
</feature>
<evidence type="ECO:0000256" key="1">
    <source>
        <dbReference type="SAM" id="MobiDB-lite"/>
    </source>
</evidence>
<name>A0A7V1LKR5_CALAY</name>
<proteinExistence type="predicted"/>
<keyword evidence="2" id="KW-0732">Signal</keyword>
<accession>A0A7V1LKR5</accession>
<feature type="compositionally biased region" description="Acidic residues" evidence="1">
    <location>
        <begin position="224"/>
        <end position="236"/>
    </location>
</feature>
<dbReference type="GO" id="GO:0005509">
    <property type="term" value="F:calcium ion binding"/>
    <property type="evidence" value="ECO:0007669"/>
    <property type="project" value="InterPro"/>
</dbReference>
<comment type="caution">
    <text evidence="3">The sequence shown here is derived from an EMBL/GenBank/DDBJ whole genome shotgun (WGS) entry which is preliminary data.</text>
</comment>
<sequence length="331" mass="36109">MKHTLAILFILLLLGTALHADETGGKVALGVKGGFERYSGDVDGAGLNGYYDGSVQWWVSNMFGLSFTFGKGVLSAENGSEYYTTNIWNYMGLLKIKPWDDLALNPYFAIGYERFDIDPKGKNGYRVPDFARGINSGDYTKVNTAIPFGVGISYFLNDYLAIESEALIHASTIDYLDGYDRGSRNDNWFSLAAGISFYLGQAKDTDKDGIIDSRDKDPLHAEDMDGFQDDDGAPDPDNDRDGILDIDDKAPLDPEDHDGYMDEDGVPDPDNDGDGILDADDKCPGRDNALDTREDKDGFQDDDGCPDPDNDGDGIADADDACPDEAETMNG</sequence>
<dbReference type="AlphaFoldDB" id="A0A7V1LKR5"/>
<feature type="region of interest" description="Disordered" evidence="1">
    <location>
        <begin position="207"/>
        <end position="331"/>
    </location>
</feature>
<protein>
    <recommendedName>
        <fullName evidence="4">Outer membrane protein beta-barrel domain-containing protein</fullName>
    </recommendedName>
</protein>
<dbReference type="SUPFAM" id="SSF56925">
    <property type="entry name" value="OMPA-like"/>
    <property type="match status" value="1"/>
</dbReference>
<dbReference type="InterPro" id="IPR028974">
    <property type="entry name" value="TSP_type-3_rpt"/>
</dbReference>
<evidence type="ECO:0000313" key="3">
    <source>
        <dbReference type="EMBL" id="HED09818.1"/>
    </source>
</evidence>
<dbReference type="Gene3D" id="4.10.1080.10">
    <property type="entry name" value="TSP type-3 repeat"/>
    <property type="match status" value="1"/>
</dbReference>
<reference evidence="3" key="1">
    <citation type="journal article" date="2020" name="mSystems">
        <title>Genome- and Community-Level Interaction Insights into Carbon Utilization and Element Cycling Functions of Hydrothermarchaeota in Hydrothermal Sediment.</title>
        <authorList>
            <person name="Zhou Z."/>
            <person name="Liu Y."/>
            <person name="Xu W."/>
            <person name="Pan J."/>
            <person name="Luo Z.H."/>
            <person name="Li M."/>
        </authorList>
    </citation>
    <scope>NUCLEOTIDE SEQUENCE [LARGE SCALE GENOMIC DNA]</scope>
    <source>
        <strain evidence="3">HyVt-456</strain>
    </source>
</reference>
<feature type="compositionally biased region" description="Acidic residues" evidence="1">
    <location>
        <begin position="300"/>
        <end position="331"/>
    </location>
</feature>
<dbReference type="Proteomes" id="UP000886005">
    <property type="component" value="Unassembled WGS sequence"/>
</dbReference>